<evidence type="ECO:0000313" key="1">
    <source>
        <dbReference type="EMBL" id="EDM18373.1"/>
    </source>
</evidence>
<accession>A6I6K7</accession>
<organism evidence="1 2">
    <name type="scientific">Rattus norvegicus</name>
    <name type="common">Rat</name>
    <dbReference type="NCBI Taxonomy" id="10116"/>
    <lineage>
        <taxon>Eukaryota</taxon>
        <taxon>Metazoa</taxon>
        <taxon>Chordata</taxon>
        <taxon>Craniata</taxon>
        <taxon>Vertebrata</taxon>
        <taxon>Euteleostomi</taxon>
        <taxon>Mammalia</taxon>
        <taxon>Eutheria</taxon>
        <taxon>Euarchontoglires</taxon>
        <taxon>Glires</taxon>
        <taxon>Rodentia</taxon>
        <taxon>Myomorpha</taxon>
        <taxon>Muroidea</taxon>
        <taxon>Muridae</taxon>
        <taxon>Murinae</taxon>
        <taxon>Rattus</taxon>
    </lineage>
</organism>
<dbReference type="AlphaFoldDB" id="A6I6K7"/>
<evidence type="ECO:0000313" key="2">
    <source>
        <dbReference type="Proteomes" id="UP000234681"/>
    </source>
</evidence>
<reference evidence="1 2" key="1">
    <citation type="submission" date="2005-09" db="EMBL/GenBank/DDBJ databases">
        <authorList>
            <person name="Mural R.J."/>
            <person name="Li P.W."/>
            <person name="Adams M.D."/>
            <person name="Amanatides P.G."/>
            <person name="Baden-Tillson H."/>
            <person name="Barnstead M."/>
            <person name="Chin S.H."/>
            <person name="Dew I."/>
            <person name="Evans C.A."/>
            <person name="Ferriera S."/>
            <person name="Flanigan M."/>
            <person name="Fosler C."/>
            <person name="Glodek A."/>
            <person name="Gu Z."/>
            <person name="Holt R.A."/>
            <person name="Jennings D."/>
            <person name="Kraft C.L."/>
            <person name="Lu F."/>
            <person name="Nguyen T."/>
            <person name="Nusskern D.R."/>
            <person name="Pfannkoch C.M."/>
            <person name="Sitter C."/>
            <person name="Sutton G.G."/>
            <person name="Venter J.C."/>
            <person name="Wang Z."/>
            <person name="Woodage T."/>
            <person name="Zheng X.H."/>
            <person name="Zhong F."/>
        </authorList>
    </citation>
    <scope>NUCLEOTIDE SEQUENCE [LARGE SCALE GENOMIC DNA]</scope>
    <source>
        <strain>BN</strain>
        <strain evidence="2">Sprague-Dawley</strain>
    </source>
</reference>
<gene>
    <name evidence="1" type="ORF">rCG_40523</name>
</gene>
<proteinExistence type="predicted"/>
<dbReference type="Proteomes" id="UP000234681">
    <property type="component" value="Chromosome 1"/>
</dbReference>
<dbReference type="EMBL" id="CH473956">
    <property type="protein sequence ID" value="EDM18373.1"/>
    <property type="molecule type" value="Genomic_DNA"/>
</dbReference>
<name>A6I6K7_RAT</name>
<protein>
    <submittedName>
        <fullName evidence="1">RCG40523</fullName>
    </submittedName>
</protein>
<sequence>MFPVPWKCHTQTKASRSPDIRLHHAFDAGLTLENFMPLTLIVQSSDGFLAEWCLSWNRGHRVGPQGPNRIKDRSKICPPISAWLSRRDIFFNPVSKETFFWFS</sequence>